<gene>
    <name evidence="2" type="ORF">METZ01_LOCUS458865</name>
</gene>
<name>A0A383AEH7_9ZZZZ</name>
<feature type="transmembrane region" description="Helical" evidence="1">
    <location>
        <begin position="12"/>
        <end position="38"/>
    </location>
</feature>
<dbReference type="AlphaFoldDB" id="A0A383AEH7"/>
<keyword evidence="1" id="KW-0472">Membrane</keyword>
<keyword evidence="1" id="KW-0812">Transmembrane</keyword>
<reference evidence="2" key="1">
    <citation type="submission" date="2018-05" db="EMBL/GenBank/DDBJ databases">
        <authorList>
            <person name="Lanie J.A."/>
            <person name="Ng W.-L."/>
            <person name="Kazmierczak K.M."/>
            <person name="Andrzejewski T.M."/>
            <person name="Davidsen T.M."/>
            <person name="Wayne K.J."/>
            <person name="Tettelin H."/>
            <person name="Glass J.I."/>
            <person name="Rusch D."/>
            <person name="Podicherti R."/>
            <person name="Tsui H.-C.T."/>
            <person name="Winkler M.E."/>
        </authorList>
    </citation>
    <scope>NUCLEOTIDE SEQUENCE</scope>
</reference>
<evidence type="ECO:0000313" key="2">
    <source>
        <dbReference type="EMBL" id="SVE06011.1"/>
    </source>
</evidence>
<organism evidence="2">
    <name type="scientific">marine metagenome</name>
    <dbReference type="NCBI Taxonomy" id="408172"/>
    <lineage>
        <taxon>unclassified sequences</taxon>
        <taxon>metagenomes</taxon>
        <taxon>ecological metagenomes</taxon>
    </lineage>
</organism>
<protein>
    <submittedName>
        <fullName evidence="2">Uncharacterized protein</fullName>
    </submittedName>
</protein>
<keyword evidence="1" id="KW-1133">Transmembrane helix</keyword>
<dbReference type="EMBL" id="UINC01191386">
    <property type="protein sequence ID" value="SVE06011.1"/>
    <property type="molecule type" value="Genomic_DNA"/>
</dbReference>
<evidence type="ECO:0000256" key="1">
    <source>
        <dbReference type="SAM" id="Phobius"/>
    </source>
</evidence>
<sequence length="83" mass="8499">MVPGSILSDSTLILGAGIIPTCELLLLVVVIGVTFWIICVPPPAFSVLRSSPSNWSDASICAACMKRLAARLSKTSSGAAGVP</sequence>
<accession>A0A383AEH7</accession>
<proteinExistence type="predicted"/>